<dbReference type="AlphaFoldDB" id="A0A5C3NRS4"/>
<keyword evidence="1" id="KW-0812">Transmembrane</keyword>
<dbReference type="EMBL" id="ML213503">
    <property type="protein sequence ID" value="TFK56401.1"/>
    <property type="molecule type" value="Genomic_DNA"/>
</dbReference>
<feature type="domain" description="DUF6533" evidence="2">
    <location>
        <begin position="25"/>
        <end position="69"/>
    </location>
</feature>
<evidence type="ECO:0000259" key="2">
    <source>
        <dbReference type="Pfam" id="PF20151"/>
    </source>
</evidence>
<gene>
    <name evidence="3" type="ORF">OE88DRAFT_12702</name>
</gene>
<evidence type="ECO:0000313" key="3">
    <source>
        <dbReference type="EMBL" id="TFK56401.1"/>
    </source>
</evidence>
<keyword evidence="1" id="KW-0472">Membrane</keyword>
<evidence type="ECO:0000256" key="1">
    <source>
        <dbReference type="SAM" id="Phobius"/>
    </source>
</evidence>
<feature type="transmembrane region" description="Helical" evidence="1">
    <location>
        <begin position="207"/>
        <end position="225"/>
    </location>
</feature>
<accession>A0A5C3NRS4</accession>
<sequence>MASELQAEIAAIISSLEGIETAKHLALATFAMSLYEYAITLEKEIHYFWAGSWSISRALFFFNRYVPLIIMTFGIVGFYGKNLSLQLYRFNQRKFCVTAFTILGVVYKDLNAVSLSIPGLEIDGCIVPPPNGLWRIWVPALILHTLLYVFTAVQAVLRRNVYGKRNVVLERLLRDGGVLYLAVLVTVGFSGIGSTRTDNPSVSTSAVYSNMMVGVVSLCMSRVMFSIHSLADNLNCDPDWLLNHLELSRVNWKKGENDGELVVEMEVVEAREDPEARGGYSFGVRASAGAAHAEHEAPFLIMR</sequence>
<feature type="transmembrane region" description="Helical" evidence="1">
    <location>
        <begin position="178"/>
        <end position="195"/>
    </location>
</feature>
<dbReference type="InterPro" id="IPR045340">
    <property type="entry name" value="DUF6533"/>
</dbReference>
<organism evidence="3 4">
    <name type="scientific">Heliocybe sulcata</name>
    <dbReference type="NCBI Taxonomy" id="5364"/>
    <lineage>
        <taxon>Eukaryota</taxon>
        <taxon>Fungi</taxon>
        <taxon>Dikarya</taxon>
        <taxon>Basidiomycota</taxon>
        <taxon>Agaricomycotina</taxon>
        <taxon>Agaricomycetes</taxon>
        <taxon>Gloeophyllales</taxon>
        <taxon>Gloeophyllaceae</taxon>
        <taxon>Heliocybe</taxon>
    </lineage>
</organism>
<dbReference type="OrthoDB" id="2679643at2759"/>
<evidence type="ECO:0000313" key="4">
    <source>
        <dbReference type="Proteomes" id="UP000305948"/>
    </source>
</evidence>
<proteinExistence type="predicted"/>
<keyword evidence="4" id="KW-1185">Reference proteome</keyword>
<name>A0A5C3NRS4_9AGAM</name>
<feature type="transmembrane region" description="Helical" evidence="1">
    <location>
        <begin position="136"/>
        <end position="157"/>
    </location>
</feature>
<dbReference type="Pfam" id="PF20151">
    <property type="entry name" value="DUF6533"/>
    <property type="match status" value="1"/>
</dbReference>
<keyword evidence="1" id="KW-1133">Transmembrane helix</keyword>
<protein>
    <recommendedName>
        <fullName evidence="2">DUF6533 domain-containing protein</fullName>
    </recommendedName>
</protein>
<reference evidence="3 4" key="1">
    <citation type="journal article" date="2019" name="Nat. Ecol. Evol.">
        <title>Megaphylogeny resolves global patterns of mushroom evolution.</title>
        <authorList>
            <person name="Varga T."/>
            <person name="Krizsan K."/>
            <person name="Foldi C."/>
            <person name="Dima B."/>
            <person name="Sanchez-Garcia M."/>
            <person name="Sanchez-Ramirez S."/>
            <person name="Szollosi G.J."/>
            <person name="Szarkandi J.G."/>
            <person name="Papp V."/>
            <person name="Albert L."/>
            <person name="Andreopoulos W."/>
            <person name="Angelini C."/>
            <person name="Antonin V."/>
            <person name="Barry K.W."/>
            <person name="Bougher N.L."/>
            <person name="Buchanan P."/>
            <person name="Buyck B."/>
            <person name="Bense V."/>
            <person name="Catcheside P."/>
            <person name="Chovatia M."/>
            <person name="Cooper J."/>
            <person name="Damon W."/>
            <person name="Desjardin D."/>
            <person name="Finy P."/>
            <person name="Geml J."/>
            <person name="Haridas S."/>
            <person name="Hughes K."/>
            <person name="Justo A."/>
            <person name="Karasinski D."/>
            <person name="Kautmanova I."/>
            <person name="Kiss B."/>
            <person name="Kocsube S."/>
            <person name="Kotiranta H."/>
            <person name="LaButti K.M."/>
            <person name="Lechner B.E."/>
            <person name="Liimatainen K."/>
            <person name="Lipzen A."/>
            <person name="Lukacs Z."/>
            <person name="Mihaltcheva S."/>
            <person name="Morgado L.N."/>
            <person name="Niskanen T."/>
            <person name="Noordeloos M.E."/>
            <person name="Ohm R.A."/>
            <person name="Ortiz-Santana B."/>
            <person name="Ovrebo C."/>
            <person name="Racz N."/>
            <person name="Riley R."/>
            <person name="Savchenko A."/>
            <person name="Shiryaev A."/>
            <person name="Soop K."/>
            <person name="Spirin V."/>
            <person name="Szebenyi C."/>
            <person name="Tomsovsky M."/>
            <person name="Tulloss R.E."/>
            <person name="Uehling J."/>
            <person name="Grigoriev I.V."/>
            <person name="Vagvolgyi C."/>
            <person name="Papp T."/>
            <person name="Martin F.M."/>
            <person name="Miettinen O."/>
            <person name="Hibbett D.S."/>
            <person name="Nagy L.G."/>
        </authorList>
    </citation>
    <scope>NUCLEOTIDE SEQUENCE [LARGE SCALE GENOMIC DNA]</scope>
    <source>
        <strain evidence="3 4">OMC1185</strain>
    </source>
</reference>
<feature type="transmembrane region" description="Helical" evidence="1">
    <location>
        <begin position="62"/>
        <end position="80"/>
    </location>
</feature>
<dbReference type="Proteomes" id="UP000305948">
    <property type="component" value="Unassembled WGS sequence"/>
</dbReference>